<evidence type="ECO:0000256" key="4">
    <source>
        <dbReference type="ARBA" id="ARBA00022989"/>
    </source>
</evidence>
<keyword evidence="4 7" id="KW-1133">Transmembrane helix</keyword>
<dbReference type="HAMAP" id="MF_00910">
    <property type="entry name" value="FtsL"/>
    <property type="match status" value="1"/>
</dbReference>
<dbReference type="GO" id="GO:0043093">
    <property type="term" value="P:FtsZ-dependent cytokinesis"/>
    <property type="evidence" value="ECO:0007669"/>
    <property type="project" value="UniProtKB-UniRule"/>
</dbReference>
<dbReference type="GO" id="GO:0005886">
    <property type="term" value="C:plasma membrane"/>
    <property type="evidence" value="ECO:0007669"/>
    <property type="project" value="UniProtKB-SubCell"/>
</dbReference>
<reference evidence="9 10" key="1">
    <citation type="submission" date="2016-11" db="EMBL/GenBank/DDBJ databases">
        <authorList>
            <person name="Jaros S."/>
            <person name="Januszkiewicz K."/>
            <person name="Wedrychowicz H."/>
        </authorList>
    </citation>
    <scope>NUCLEOTIDE SEQUENCE [LARGE SCALE GENOMIC DNA]</scope>
    <source>
        <strain evidence="9 10">IBRC-M 10683</strain>
    </source>
</reference>
<evidence type="ECO:0000256" key="8">
    <source>
        <dbReference type="NCBIfam" id="TIGR02209"/>
    </source>
</evidence>
<evidence type="ECO:0000256" key="3">
    <source>
        <dbReference type="ARBA" id="ARBA00022692"/>
    </source>
</evidence>
<keyword evidence="10" id="KW-1185">Reference proteome</keyword>
<keyword evidence="1 7" id="KW-1003">Cell membrane</keyword>
<feature type="transmembrane region" description="Helical" evidence="7">
    <location>
        <begin position="38"/>
        <end position="56"/>
    </location>
</feature>
<dbReference type="AlphaFoldDB" id="A0A1M5C3L6"/>
<dbReference type="RefSeq" id="WP_072886779.1">
    <property type="nucleotide sequence ID" value="NZ_FQVW01000001.1"/>
</dbReference>
<evidence type="ECO:0000313" key="9">
    <source>
        <dbReference type="EMBL" id="SHF49364.1"/>
    </source>
</evidence>
<dbReference type="EMBL" id="FQVW01000001">
    <property type="protein sequence ID" value="SHF49364.1"/>
    <property type="molecule type" value="Genomic_DNA"/>
</dbReference>
<dbReference type="GO" id="GO:0032153">
    <property type="term" value="C:cell division site"/>
    <property type="evidence" value="ECO:0007669"/>
    <property type="project" value="UniProtKB-UniRule"/>
</dbReference>
<organism evidence="9 10">
    <name type="scientific">Ornithinibacillus halophilus</name>
    <dbReference type="NCBI Taxonomy" id="930117"/>
    <lineage>
        <taxon>Bacteria</taxon>
        <taxon>Bacillati</taxon>
        <taxon>Bacillota</taxon>
        <taxon>Bacilli</taxon>
        <taxon>Bacillales</taxon>
        <taxon>Bacillaceae</taxon>
        <taxon>Ornithinibacillus</taxon>
    </lineage>
</organism>
<proteinExistence type="inferred from homology"/>
<comment type="subcellular location">
    <subcellularLocation>
        <location evidence="7">Cell membrane</location>
        <topology evidence="7">Single-pass type II membrane protein</topology>
    </subcellularLocation>
    <text evidence="7">Localizes to the division septum where it forms a ring structure.</text>
</comment>
<evidence type="ECO:0000256" key="5">
    <source>
        <dbReference type="ARBA" id="ARBA00023136"/>
    </source>
</evidence>
<comment type="function">
    <text evidence="7">Essential cell division protein.</text>
</comment>
<name>A0A1M5C3L6_9BACI</name>
<evidence type="ECO:0000256" key="6">
    <source>
        <dbReference type="ARBA" id="ARBA00023306"/>
    </source>
</evidence>
<dbReference type="OrthoDB" id="2973386at2"/>
<evidence type="ECO:0000313" key="10">
    <source>
        <dbReference type="Proteomes" id="UP000183988"/>
    </source>
</evidence>
<dbReference type="Proteomes" id="UP000183988">
    <property type="component" value="Unassembled WGS sequence"/>
</dbReference>
<gene>
    <name evidence="7" type="primary">ftsL</name>
    <name evidence="9" type="ORF">SAMN05216225_100148</name>
</gene>
<sequence length="122" mass="13859">MAANHARTWQETYSTNTQTKPKKVVVHKKSWITKGEKVIYSLIGICLIVAIGYIVSFSSSTDALNRDLQNLQQEVEVQSVKNEGLVFQIKDLSRPERITKIAEENGLKIQDTEVRQANAYKH</sequence>
<evidence type="ECO:0000256" key="2">
    <source>
        <dbReference type="ARBA" id="ARBA00022618"/>
    </source>
</evidence>
<keyword evidence="5 7" id="KW-0472">Membrane</keyword>
<keyword evidence="2 7" id="KW-0132">Cell division</keyword>
<keyword evidence="6 7" id="KW-0131">Cell cycle</keyword>
<dbReference type="NCBIfam" id="TIGR02209">
    <property type="entry name" value="ftsL_broad"/>
    <property type="match status" value="1"/>
</dbReference>
<dbReference type="STRING" id="930117.SAMN05216225_100148"/>
<protein>
    <recommendedName>
        <fullName evidence="7 8">Cell division protein FtsL</fullName>
    </recommendedName>
</protein>
<evidence type="ECO:0000256" key="7">
    <source>
        <dbReference type="HAMAP-Rule" id="MF_00910"/>
    </source>
</evidence>
<keyword evidence="3 7" id="KW-0812">Transmembrane</keyword>
<comment type="similarity">
    <text evidence="7">Belongs to the FtsL family.</text>
</comment>
<dbReference type="InterPro" id="IPR011922">
    <property type="entry name" value="Cell_div_FtsL"/>
</dbReference>
<evidence type="ECO:0000256" key="1">
    <source>
        <dbReference type="ARBA" id="ARBA00022475"/>
    </source>
</evidence>
<accession>A0A1M5C3L6</accession>